<keyword evidence="6" id="KW-0808">Transferase</keyword>
<feature type="domain" description="Protein kinase" evidence="15">
    <location>
        <begin position="13"/>
        <end position="245"/>
    </location>
</feature>
<dbReference type="PANTHER" id="PTHR22984:SF25">
    <property type="entry name" value="PROTEIN KINASE DOMAIN-CONTAINING PROTEIN"/>
    <property type="match status" value="1"/>
</dbReference>
<dbReference type="Proteomes" id="UP001159427">
    <property type="component" value="Unassembled WGS sequence"/>
</dbReference>
<dbReference type="EC" id="2.7.11.1" evidence="2"/>
<evidence type="ECO:0000256" key="6">
    <source>
        <dbReference type="ARBA" id="ARBA00022679"/>
    </source>
</evidence>
<feature type="binding site" evidence="13">
    <location>
        <position position="42"/>
    </location>
    <ligand>
        <name>ATP</name>
        <dbReference type="ChEBI" id="CHEBI:30616"/>
    </ligand>
</feature>
<name>A0ABN8RL87_9CNID</name>
<protein>
    <recommendedName>
        <fullName evidence="3">Serine/threonine-protein kinase 1</fullName>
        <ecNumber evidence="2">2.7.11.1</ecNumber>
    </recommendedName>
</protein>
<dbReference type="InterPro" id="IPR051138">
    <property type="entry name" value="PIM_Ser/Thr_kinase"/>
</dbReference>
<dbReference type="InterPro" id="IPR011009">
    <property type="entry name" value="Kinase-like_dom_sf"/>
</dbReference>
<evidence type="ECO:0000256" key="8">
    <source>
        <dbReference type="ARBA" id="ARBA00022777"/>
    </source>
</evidence>
<comment type="subcellular location">
    <subcellularLocation>
        <location evidence="1">Host cytoplasm</location>
    </subcellularLocation>
</comment>
<proteinExistence type="inferred from homology"/>
<evidence type="ECO:0000256" key="11">
    <source>
        <dbReference type="ARBA" id="ARBA00047899"/>
    </source>
</evidence>
<dbReference type="PROSITE" id="PS00108">
    <property type="entry name" value="PROTEIN_KINASE_ST"/>
    <property type="match status" value="1"/>
</dbReference>
<evidence type="ECO:0000256" key="9">
    <source>
        <dbReference type="ARBA" id="ARBA00022840"/>
    </source>
</evidence>
<dbReference type="PIRSF" id="PIRSF037993">
    <property type="entry name" value="STPK_Pim-1"/>
    <property type="match status" value="1"/>
</dbReference>
<evidence type="ECO:0000256" key="4">
    <source>
        <dbReference type="ARBA" id="ARBA00022527"/>
    </source>
</evidence>
<comment type="catalytic activity">
    <reaction evidence="12">
        <text>L-seryl-[protein] + ATP = O-phospho-L-seryl-[protein] + ADP + H(+)</text>
        <dbReference type="Rhea" id="RHEA:17989"/>
        <dbReference type="Rhea" id="RHEA-COMP:9863"/>
        <dbReference type="Rhea" id="RHEA-COMP:11604"/>
        <dbReference type="ChEBI" id="CHEBI:15378"/>
        <dbReference type="ChEBI" id="CHEBI:29999"/>
        <dbReference type="ChEBI" id="CHEBI:30616"/>
        <dbReference type="ChEBI" id="CHEBI:83421"/>
        <dbReference type="ChEBI" id="CHEBI:456216"/>
        <dbReference type="EC" id="2.7.11.1"/>
    </reaction>
</comment>
<dbReference type="SUPFAM" id="SSF56112">
    <property type="entry name" value="Protein kinase-like (PK-like)"/>
    <property type="match status" value="1"/>
</dbReference>
<gene>
    <name evidence="16" type="ORF">PEVE_00012776</name>
</gene>
<evidence type="ECO:0000256" key="5">
    <source>
        <dbReference type="ARBA" id="ARBA00022553"/>
    </source>
</evidence>
<sequence>SFEFCLSDRFARYVIGDLIGYGSFGLVVAATRKTDGAPVAIKFVSKESVHEFKVINGRPVPAEAYLQNKTRHCYVIRMYELFTTNEHYVYVMERPEICKDLFDILQVRATLTENEARRYFSQILKANICCEENGVLHRDLKPENILVDMLHDEAKLIDFGLASEVLEEPFLKFRGTKAYTPPEYFSTGKYDGCQGTVWQLGILLVEMLSPVMAFDKPEQALTAAPRIPENLSPGQYEMENTSFSL</sequence>
<dbReference type="InterPro" id="IPR008271">
    <property type="entry name" value="Ser/Thr_kinase_AS"/>
</dbReference>
<dbReference type="InterPro" id="IPR017348">
    <property type="entry name" value="PIM1/2/3"/>
</dbReference>
<dbReference type="InterPro" id="IPR000719">
    <property type="entry name" value="Prot_kinase_dom"/>
</dbReference>
<evidence type="ECO:0000256" key="1">
    <source>
        <dbReference type="ARBA" id="ARBA00004192"/>
    </source>
</evidence>
<dbReference type="Pfam" id="PF00069">
    <property type="entry name" value="Pkinase"/>
    <property type="match status" value="1"/>
</dbReference>
<evidence type="ECO:0000256" key="13">
    <source>
        <dbReference type="PROSITE-ProRule" id="PRU10141"/>
    </source>
</evidence>
<keyword evidence="4 14" id="KW-0723">Serine/threonine-protein kinase</keyword>
<keyword evidence="10" id="KW-1035">Host cytoplasm</keyword>
<keyword evidence="17" id="KW-1185">Reference proteome</keyword>
<dbReference type="Gene3D" id="3.30.200.20">
    <property type="entry name" value="Phosphorylase Kinase, domain 1"/>
    <property type="match status" value="1"/>
</dbReference>
<reference evidence="16 17" key="1">
    <citation type="submission" date="2022-05" db="EMBL/GenBank/DDBJ databases">
        <authorList>
            <consortium name="Genoscope - CEA"/>
            <person name="William W."/>
        </authorList>
    </citation>
    <scope>NUCLEOTIDE SEQUENCE [LARGE SCALE GENOMIC DNA]</scope>
</reference>
<dbReference type="SMART" id="SM00220">
    <property type="entry name" value="S_TKc"/>
    <property type="match status" value="1"/>
</dbReference>
<dbReference type="InterPro" id="IPR017441">
    <property type="entry name" value="Protein_kinase_ATP_BS"/>
</dbReference>
<feature type="non-terminal residue" evidence="16">
    <location>
        <position position="245"/>
    </location>
</feature>
<dbReference type="EMBL" id="CALNXI010001945">
    <property type="protein sequence ID" value="CAH3180170.1"/>
    <property type="molecule type" value="Genomic_DNA"/>
</dbReference>
<evidence type="ECO:0000313" key="17">
    <source>
        <dbReference type="Proteomes" id="UP001159427"/>
    </source>
</evidence>
<evidence type="ECO:0000256" key="7">
    <source>
        <dbReference type="ARBA" id="ARBA00022741"/>
    </source>
</evidence>
<keyword evidence="7 13" id="KW-0547">Nucleotide-binding</keyword>
<evidence type="ECO:0000256" key="10">
    <source>
        <dbReference type="ARBA" id="ARBA00023200"/>
    </source>
</evidence>
<keyword evidence="8" id="KW-0418">Kinase</keyword>
<evidence type="ECO:0000259" key="15">
    <source>
        <dbReference type="PROSITE" id="PS50011"/>
    </source>
</evidence>
<keyword evidence="5" id="KW-0597">Phosphoprotein</keyword>
<dbReference type="Gene3D" id="1.10.510.10">
    <property type="entry name" value="Transferase(Phosphotransferase) domain 1"/>
    <property type="match status" value="1"/>
</dbReference>
<dbReference type="PROSITE" id="PS50011">
    <property type="entry name" value="PROTEIN_KINASE_DOM"/>
    <property type="match status" value="1"/>
</dbReference>
<feature type="non-terminal residue" evidence="16">
    <location>
        <position position="1"/>
    </location>
</feature>
<comment type="catalytic activity">
    <reaction evidence="11">
        <text>L-threonyl-[protein] + ATP = O-phospho-L-threonyl-[protein] + ADP + H(+)</text>
        <dbReference type="Rhea" id="RHEA:46608"/>
        <dbReference type="Rhea" id="RHEA-COMP:11060"/>
        <dbReference type="Rhea" id="RHEA-COMP:11605"/>
        <dbReference type="ChEBI" id="CHEBI:15378"/>
        <dbReference type="ChEBI" id="CHEBI:30013"/>
        <dbReference type="ChEBI" id="CHEBI:30616"/>
        <dbReference type="ChEBI" id="CHEBI:61977"/>
        <dbReference type="ChEBI" id="CHEBI:456216"/>
        <dbReference type="EC" id="2.7.11.1"/>
    </reaction>
</comment>
<comment type="caution">
    <text evidence="16">The sequence shown here is derived from an EMBL/GenBank/DDBJ whole genome shotgun (WGS) entry which is preliminary data.</text>
</comment>
<accession>A0ABN8RL87</accession>
<evidence type="ECO:0000256" key="12">
    <source>
        <dbReference type="ARBA" id="ARBA00048679"/>
    </source>
</evidence>
<dbReference type="PANTHER" id="PTHR22984">
    <property type="entry name" value="SERINE/THREONINE-PROTEIN KINASE PIM"/>
    <property type="match status" value="1"/>
</dbReference>
<keyword evidence="9 13" id="KW-0067">ATP-binding</keyword>
<evidence type="ECO:0000313" key="16">
    <source>
        <dbReference type="EMBL" id="CAH3180170.1"/>
    </source>
</evidence>
<evidence type="ECO:0000256" key="2">
    <source>
        <dbReference type="ARBA" id="ARBA00012513"/>
    </source>
</evidence>
<comment type="similarity">
    <text evidence="14">Belongs to the protein kinase superfamily.</text>
</comment>
<evidence type="ECO:0000256" key="3">
    <source>
        <dbReference type="ARBA" id="ARBA00016885"/>
    </source>
</evidence>
<evidence type="ECO:0000256" key="14">
    <source>
        <dbReference type="RuleBase" id="RU000304"/>
    </source>
</evidence>
<dbReference type="PROSITE" id="PS00107">
    <property type="entry name" value="PROTEIN_KINASE_ATP"/>
    <property type="match status" value="1"/>
</dbReference>
<organism evidence="16 17">
    <name type="scientific">Porites evermanni</name>
    <dbReference type="NCBI Taxonomy" id="104178"/>
    <lineage>
        <taxon>Eukaryota</taxon>
        <taxon>Metazoa</taxon>
        <taxon>Cnidaria</taxon>
        <taxon>Anthozoa</taxon>
        <taxon>Hexacorallia</taxon>
        <taxon>Scleractinia</taxon>
        <taxon>Fungiina</taxon>
        <taxon>Poritidae</taxon>
        <taxon>Porites</taxon>
    </lineage>
</organism>